<organism evidence="1 2">
    <name type="scientific">Flavivirga algicola</name>
    <dbReference type="NCBI Taxonomy" id="2729136"/>
    <lineage>
        <taxon>Bacteria</taxon>
        <taxon>Pseudomonadati</taxon>
        <taxon>Bacteroidota</taxon>
        <taxon>Flavobacteriia</taxon>
        <taxon>Flavobacteriales</taxon>
        <taxon>Flavobacteriaceae</taxon>
        <taxon>Flavivirga</taxon>
    </lineage>
</organism>
<dbReference type="RefSeq" id="WP_169669305.1">
    <property type="nucleotide sequence ID" value="NZ_JABBHF010000001.1"/>
</dbReference>
<dbReference type="EMBL" id="JABBHF010000001">
    <property type="protein sequence ID" value="NMH86135.1"/>
    <property type="molecule type" value="Genomic_DNA"/>
</dbReference>
<protein>
    <submittedName>
        <fullName evidence="1">DUF2750 domain-containing protein</fullName>
    </submittedName>
</protein>
<comment type="caution">
    <text evidence="1">The sequence shown here is derived from an EMBL/GenBank/DDBJ whole genome shotgun (WGS) entry which is preliminary data.</text>
</comment>
<reference evidence="1 2" key="1">
    <citation type="submission" date="2020-04" db="EMBL/GenBank/DDBJ databases">
        <title>A Flavivirga sp. nov.</title>
        <authorList>
            <person name="Sun X."/>
        </authorList>
    </citation>
    <scope>NUCLEOTIDE SEQUENCE [LARGE SCALE GENOMIC DNA]</scope>
    <source>
        <strain evidence="1 2">Y03</strain>
    </source>
</reference>
<dbReference type="Proteomes" id="UP000746690">
    <property type="component" value="Unassembled WGS sequence"/>
</dbReference>
<evidence type="ECO:0000313" key="1">
    <source>
        <dbReference type="EMBL" id="NMH86135.1"/>
    </source>
</evidence>
<dbReference type="Pfam" id="PF11042">
    <property type="entry name" value="DUF2750"/>
    <property type="match status" value="1"/>
</dbReference>
<keyword evidence="2" id="KW-1185">Reference proteome</keyword>
<proteinExistence type="predicted"/>
<gene>
    <name evidence="1" type="ORF">HHX25_01335</name>
</gene>
<accession>A0ABX1RT17</accession>
<sequence length="131" mass="15065">MSQSASQASIFYRDVESSNRLWTIKDSGGFPAPKNSSGKRVMPVWSSKSRVEKIIKNVPAYKGFEPFEIDLFKFFKDWLKGLKNNGFLVGINWSGKHVTGYDVSPENLIKWINHIRPSWEDEKQKPVTTKK</sequence>
<evidence type="ECO:0000313" key="2">
    <source>
        <dbReference type="Proteomes" id="UP000746690"/>
    </source>
</evidence>
<name>A0ABX1RT17_9FLAO</name>
<dbReference type="InterPro" id="IPR021284">
    <property type="entry name" value="DUF2750"/>
</dbReference>